<dbReference type="Gene3D" id="3.40.50.300">
    <property type="entry name" value="P-loop containing nucleotide triphosphate hydrolases"/>
    <property type="match status" value="1"/>
</dbReference>
<name>A0A2J0LH59_9BACT</name>
<protein>
    <submittedName>
        <fullName evidence="2">ATPase</fullName>
    </submittedName>
</protein>
<reference evidence="2 3" key="1">
    <citation type="submission" date="2017-09" db="EMBL/GenBank/DDBJ databases">
        <title>Depth-based differentiation of microbial function through sediment-hosted aquifers and enrichment of novel symbionts in the deep terrestrial subsurface.</title>
        <authorList>
            <person name="Probst A.J."/>
            <person name="Ladd B."/>
            <person name="Jarett J.K."/>
            <person name="Geller-Mcgrath D.E."/>
            <person name="Sieber C.M."/>
            <person name="Emerson J.B."/>
            <person name="Anantharaman K."/>
            <person name="Thomas B.C."/>
            <person name="Malmstrom R."/>
            <person name="Stieglmeier M."/>
            <person name="Klingl A."/>
            <person name="Woyke T."/>
            <person name="Ryan C.M."/>
            <person name="Banfield J.F."/>
        </authorList>
    </citation>
    <scope>NUCLEOTIDE SEQUENCE [LARGE SCALE GENOMIC DNA]</scope>
    <source>
        <strain evidence="2">CG12_big_fil_rev_8_21_14_0_65_43_15</strain>
    </source>
</reference>
<accession>A0A2J0LH59</accession>
<dbReference type="InterPro" id="IPR027417">
    <property type="entry name" value="P-loop_NTPase"/>
</dbReference>
<dbReference type="SMART" id="SM00382">
    <property type="entry name" value="AAA"/>
    <property type="match status" value="1"/>
</dbReference>
<comment type="caution">
    <text evidence="2">The sequence shown here is derived from an EMBL/GenBank/DDBJ whole genome shotgun (WGS) entry which is preliminary data.</text>
</comment>
<dbReference type="PANTHER" id="PTHR33295">
    <property type="entry name" value="ATPASE"/>
    <property type="match status" value="1"/>
</dbReference>
<organism evidence="2 3">
    <name type="scientific">Candidatus Taenaricola geysiri</name>
    <dbReference type="NCBI Taxonomy" id="1974752"/>
    <lineage>
        <taxon>Bacteria</taxon>
        <taxon>Pseudomonadati</taxon>
        <taxon>Candidatus Omnitrophota</taxon>
        <taxon>Candidatus Taenaricola</taxon>
    </lineage>
</organism>
<dbReference type="Proteomes" id="UP000231267">
    <property type="component" value="Unassembled WGS sequence"/>
</dbReference>
<evidence type="ECO:0000313" key="2">
    <source>
        <dbReference type="EMBL" id="PIW66529.1"/>
    </source>
</evidence>
<sequence>MTKNEIIQILEDWNFWNRDQKTGLPRPIYISRLTELFSSNQVITITGPRRAGKSFVMRQMIKQLINKGQNSKDIMHVNLEDPRFTESGVLFLEKIFQTYREYVSPQNTPILFLDEIQEIEGFEKWIRMMHELSKAKIIISGSNASLLSRELGTLLTGRHIDMEVFPLSFSEFLSFNNIAFANTLDLIGRESEIKGALRKYIEYGSFPEVALEEQKKEVLLSYFEDVITKDLLRRYKIKKAQNLRSIVKYYLSNVAALSTFKSIERSLGMSITSVKNYTGYLEQAYLIFPLQRFSFKVREQEKSPRKIYAIDTGLCNAVGFRFSENYGRLAENIVFVALKRKLSLNPNMELFYWKDIHHSEVDFVVKDGLKINRLIQVCWNMEDEKIKNREFRSLQKAMKELNVSTATIITEAVEGEEKLNGHTVKIAPLWKWLLAEEGVIGS</sequence>
<dbReference type="InterPro" id="IPR041682">
    <property type="entry name" value="AAA_14"/>
</dbReference>
<evidence type="ECO:0000259" key="1">
    <source>
        <dbReference type="SMART" id="SM00382"/>
    </source>
</evidence>
<dbReference type="EMBL" id="PFGP01000063">
    <property type="protein sequence ID" value="PIW66529.1"/>
    <property type="molecule type" value="Genomic_DNA"/>
</dbReference>
<proteinExistence type="predicted"/>
<dbReference type="PANTHER" id="PTHR33295:SF19">
    <property type="entry name" value="ARCHAEAL ATPASE"/>
    <property type="match status" value="1"/>
</dbReference>
<dbReference type="InterPro" id="IPR003593">
    <property type="entry name" value="AAA+_ATPase"/>
</dbReference>
<dbReference type="InterPro" id="IPR025420">
    <property type="entry name" value="DUF4143"/>
</dbReference>
<dbReference type="AlphaFoldDB" id="A0A2J0LH59"/>
<dbReference type="Pfam" id="PF13173">
    <property type="entry name" value="AAA_14"/>
    <property type="match status" value="1"/>
</dbReference>
<dbReference type="SUPFAM" id="SSF52540">
    <property type="entry name" value="P-loop containing nucleoside triphosphate hydrolases"/>
    <property type="match status" value="1"/>
</dbReference>
<evidence type="ECO:0000313" key="3">
    <source>
        <dbReference type="Proteomes" id="UP000231267"/>
    </source>
</evidence>
<dbReference type="Pfam" id="PF13635">
    <property type="entry name" value="DUF4143"/>
    <property type="match status" value="1"/>
</dbReference>
<gene>
    <name evidence="2" type="ORF">COW11_02830</name>
</gene>
<feature type="domain" description="AAA+ ATPase" evidence="1">
    <location>
        <begin position="39"/>
        <end position="166"/>
    </location>
</feature>